<feature type="region of interest" description="Disordered" evidence="5">
    <location>
        <begin position="1"/>
        <end position="33"/>
    </location>
</feature>
<dbReference type="InterPro" id="IPR036271">
    <property type="entry name" value="Tet_transcr_reg_TetR-rel_C_sf"/>
</dbReference>
<evidence type="ECO:0000256" key="3">
    <source>
        <dbReference type="ARBA" id="ARBA00023163"/>
    </source>
</evidence>
<feature type="compositionally biased region" description="Polar residues" evidence="5">
    <location>
        <begin position="244"/>
        <end position="265"/>
    </location>
</feature>
<sequence>MSTSSTGSTTGTTTGRPATTRRAPSTERGTAKRKAIIDAAEQVFAELGYTDASVSRITDRAGCAQGTFYLYFDSKLAVFEELVEDLNRRVRHAMTEAAAGATTRMEGERAGFRAFFAFTAEHPALYRVVREAEFVSPRALRQHYTRIVEGYVANLTKARADGDVGDIDPTVAAWCLMGIGEMIGMRWVLWGSDEPDPDLPDQPVTPAAVPDHVLDEVMALVERALDARPRATDAAPTDHASIHQAPTHQAPTHQAPTHQAPTHQAPTPEKEPPA</sequence>
<evidence type="ECO:0000259" key="6">
    <source>
        <dbReference type="PROSITE" id="PS50977"/>
    </source>
</evidence>
<evidence type="ECO:0000256" key="5">
    <source>
        <dbReference type="SAM" id="MobiDB-lite"/>
    </source>
</evidence>
<dbReference type="Pfam" id="PF00440">
    <property type="entry name" value="TetR_N"/>
    <property type="match status" value="1"/>
</dbReference>
<evidence type="ECO:0000256" key="2">
    <source>
        <dbReference type="ARBA" id="ARBA00023125"/>
    </source>
</evidence>
<reference evidence="7" key="1">
    <citation type="submission" date="2022-05" db="EMBL/GenBank/DDBJ databases">
        <authorList>
            <person name="Tuo L."/>
        </authorList>
    </citation>
    <scope>NUCLEOTIDE SEQUENCE</scope>
    <source>
        <strain evidence="7">BSK12Z-4</strain>
    </source>
</reference>
<organism evidence="7 8">
    <name type="scientific">Nocardioides bruguierae</name>
    <dbReference type="NCBI Taxonomy" id="2945102"/>
    <lineage>
        <taxon>Bacteria</taxon>
        <taxon>Bacillati</taxon>
        <taxon>Actinomycetota</taxon>
        <taxon>Actinomycetes</taxon>
        <taxon>Propionibacteriales</taxon>
        <taxon>Nocardioidaceae</taxon>
        <taxon>Nocardioides</taxon>
    </lineage>
</organism>
<dbReference type="InterPro" id="IPR009057">
    <property type="entry name" value="Homeodomain-like_sf"/>
</dbReference>
<protein>
    <submittedName>
        <fullName evidence="7">TetR family transcriptional regulator</fullName>
    </submittedName>
</protein>
<dbReference type="GO" id="GO:0000976">
    <property type="term" value="F:transcription cis-regulatory region binding"/>
    <property type="evidence" value="ECO:0007669"/>
    <property type="project" value="TreeGrafter"/>
</dbReference>
<feature type="region of interest" description="Disordered" evidence="5">
    <location>
        <begin position="230"/>
        <end position="274"/>
    </location>
</feature>
<accession>A0A9X2D475</accession>
<comment type="caution">
    <text evidence="7">The sequence shown here is derived from an EMBL/GenBank/DDBJ whole genome shotgun (WGS) entry which is preliminary data.</text>
</comment>
<dbReference type="GO" id="GO:0045892">
    <property type="term" value="P:negative regulation of DNA-templated transcription"/>
    <property type="evidence" value="ECO:0007669"/>
    <property type="project" value="UniProtKB-ARBA"/>
</dbReference>
<dbReference type="SUPFAM" id="SSF46689">
    <property type="entry name" value="Homeodomain-like"/>
    <property type="match status" value="1"/>
</dbReference>
<dbReference type="Gene3D" id="1.10.357.10">
    <property type="entry name" value="Tetracycline Repressor, domain 2"/>
    <property type="match status" value="1"/>
</dbReference>
<gene>
    <name evidence="7" type="ORF">M8330_01760</name>
</gene>
<dbReference type="GO" id="GO:0003700">
    <property type="term" value="F:DNA-binding transcription factor activity"/>
    <property type="evidence" value="ECO:0007669"/>
    <property type="project" value="TreeGrafter"/>
</dbReference>
<keyword evidence="8" id="KW-1185">Reference proteome</keyword>
<keyword evidence="1" id="KW-0805">Transcription regulation</keyword>
<proteinExistence type="predicted"/>
<dbReference type="PANTHER" id="PTHR30055">
    <property type="entry name" value="HTH-TYPE TRANSCRIPTIONAL REGULATOR RUTR"/>
    <property type="match status" value="1"/>
</dbReference>
<dbReference type="Gene3D" id="1.10.10.60">
    <property type="entry name" value="Homeodomain-like"/>
    <property type="match status" value="1"/>
</dbReference>
<evidence type="ECO:0000313" key="7">
    <source>
        <dbReference type="EMBL" id="MCM0619018.1"/>
    </source>
</evidence>
<keyword evidence="2 4" id="KW-0238">DNA-binding</keyword>
<dbReference type="PRINTS" id="PR00455">
    <property type="entry name" value="HTHTETR"/>
</dbReference>
<feature type="domain" description="HTH tetR-type" evidence="6">
    <location>
        <begin position="30"/>
        <end position="90"/>
    </location>
</feature>
<dbReference type="AlphaFoldDB" id="A0A9X2D475"/>
<keyword evidence="3" id="KW-0804">Transcription</keyword>
<evidence type="ECO:0000313" key="8">
    <source>
        <dbReference type="Proteomes" id="UP001139485"/>
    </source>
</evidence>
<dbReference type="PROSITE" id="PS50977">
    <property type="entry name" value="HTH_TETR_2"/>
    <property type="match status" value="1"/>
</dbReference>
<dbReference type="InterPro" id="IPR001647">
    <property type="entry name" value="HTH_TetR"/>
</dbReference>
<dbReference type="RefSeq" id="WP_250825926.1">
    <property type="nucleotide sequence ID" value="NZ_JAMOIL010000001.1"/>
</dbReference>
<dbReference type="EMBL" id="JAMOIL010000001">
    <property type="protein sequence ID" value="MCM0619018.1"/>
    <property type="molecule type" value="Genomic_DNA"/>
</dbReference>
<dbReference type="InterPro" id="IPR050109">
    <property type="entry name" value="HTH-type_TetR-like_transc_reg"/>
</dbReference>
<feature type="DNA-binding region" description="H-T-H motif" evidence="4">
    <location>
        <begin position="53"/>
        <end position="72"/>
    </location>
</feature>
<evidence type="ECO:0000256" key="1">
    <source>
        <dbReference type="ARBA" id="ARBA00023015"/>
    </source>
</evidence>
<evidence type="ECO:0000256" key="4">
    <source>
        <dbReference type="PROSITE-ProRule" id="PRU00335"/>
    </source>
</evidence>
<dbReference type="FunFam" id="1.10.10.60:FF:000141">
    <property type="entry name" value="TetR family transcriptional regulator"/>
    <property type="match status" value="1"/>
</dbReference>
<feature type="compositionally biased region" description="Low complexity" evidence="5">
    <location>
        <begin position="1"/>
        <end position="23"/>
    </location>
</feature>
<dbReference type="SUPFAM" id="SSF48498">
    <property type="entry name" value="Tetracyclin repressor-like, C-terminal domain"/>
    <property type="match status" value="1"/>
</dbReference>
<dbReference type="PANTHER" id="PTHR30055:SF226">
    <property type="entry name" value="HTH-TYPE TRANSCRIPTIONAL REGULATOR PKSA"/>
    <property type="match status" value="1"/>
</dbReference>
<name>A0A9X2D475_9ACTN</name>
<dbReference type="Proteomes" id="UP001139485">
    <property type="component" value="Unassembled WGS sequence"/>
</dbReference>